<gene>
    <name evidence="2" type="ORF">Tci_896147</name>
</gene>
<name>A0A699US86_TANCI</name>
<proteinExistence type="predicted"/>
<organism evidence="2">
    <name type="scientific">Tanacetum cinerariifolium</name>
    <name type="common">Dalmatian daisy</name>
    <name type="synonym">Chrysanthemum cinerariifolium</name>
    <dbReference type="NCBI Taxonomy" id="118510"/>
    <lineage>
        <taxon>Eukaryota</taxon>
        <taxon>Viridiplantae</taxon>
        <taxon>Streptophyta</taxon>
        <taxon>Embryophyta</taxon>
        <taxon>Tracheophyta</taxon>
        <taxon>Spermatophyta</taxon>
        <taxon>Magnoliopsida</taxon>
        <taxon>eudicotyledons</taxon>
        <taxon>Gunneridae</taxon>
        <taxon>Pentapetalae</taxon>
        <taxon>asterids</taxon>
        <taxon>campanulids</taxon>
        <taxon>Asterales</taxon>
        <taxon>Asteraceae</taxon>
        <taxon>Asteroideae</taxon>
        <taxon>Anthemideae</taxon>
        <taxon>Anthemidinae</taxon>
        <taxon>Tanacetum</taxon>
    </lineage>
</organism>
<comment type="caution">
    <text evidence="2">The sequence shown here is derived from an EMBL/GenBank/DDBJ whole genome shotgun (WGS) entry which is preliminary data.</text>
</comment>
<reference evidence="2" key="1">
    <citation type="journal article" date="2019" name="Sci. Rep.">
        <title>Draft genome of Tanacetum cinerariifolium, the natural source of mosquito coil.</title>
        <authorList>
            <person name="Yamashiro T."/>
            <person name="Shiraishi A."/>
            <person name="Satake H."/>
            <person name="Nakayama K."/>
        </authorList>
    </citation>
    <scope>NUCLEOTIDE SEQUENCE</scope>
</reference>
<feature type="compositionally biased region" description="Basic and acidic residues" evidence="1">
    <location>
        <begin position="1"/>
        <end position="10"/>
    </location>
</feature>
<feature type="non-terminal residue" evidence="2">
    <location>
        <position position="1"/>
    </location>
</feature>
<feature type="region of interest" description="Disordered" evidence="1">
    <location>
        <begin position="1"/>
        <end position="48"/>
    </location>
</feature>
<sequence>LNKFREKFEENTTGIDNDDTTGIDKESDSPDCQMQSDSPASDDDNQKSDFQVLFHKESGNFDLQSMKNKERNEDVHHILNEDDKVDDSCPVIGVCFVIERDEVKFTEVEDVEK</sequence>
<accession>A0A699US86</accession>
<evidence type="ECO:0000313" key="2">
    <source>
        <dbReference type="EMBL" id="GFD24178.1"/>
    </source>
</evidence>
<dbReference type="EMBL" id="BKCJ011350396">
    <property type="protein sequence ID" value="GFD24178.1"/>
    <property type="molecule type" value="Genomic_DNA"/>
</dbReference>
<protein>
    <submittedName>
        <fullName evidence="2">Uncharacterized protein</fullName>
    </submittedName>
</protein>
<evidence type="ECO:0000256" key="1">
    <source>
        <dbReference type="SAM" id="MobiDB-lite"/>
    </source>
</evidence>
<feature type="compositionally biased region" description="Polar residues" evidence="1">
    <location>
        <begin position="30"/>
        <end position="39"/>
    </location>
</feature>
<dbReference type="AlphaFoldDB" id="A0A699US86"/>